<sequence length="229" mass="23908">MSKRDAPEHDETRGLTRRGLFRSIGAATLVAGCTTDDPSVHPEQAPTPDVDGAIGLTPTPLEFVLDGQPQKLEVEARTTLLDLLRLDLDRTGTKVVCDRGACGACMVLVDEVPRNSCMLLALDVAGASITTVAGLGKSSQLSALQLAFVEHDAMQCGFCTSGMLISSSALLRRSAGQPLERAQVEDAIAGNLCRCGTYPHVVDAVLSVANGPGAARRGSELLRAKKGGA</sequence>
<dbReference type="PANTHER" id="PTHR44379:SF8">
    <property type="entry name" value="XANTHINE DEHYDROGENASE IRON-SULFUR-BINDING SUBUNIT XDHC-RELATED"/>
    <property type="match status" value="1"/>
</dbReference>
<dbReference type="InterPro" id="IPR036884">
    <property type="entry name" value="2Fe-2S-bd_dom_sf"/>
</dbReference>
<proteinExistence type="predicted"/>
<keyword evidence="3 7" id="KW-0560">Oxidoreductase</keyword>
<dbReference type="Pfam" id="PF00111">
    <property type="entry name" value="Fer2"/>
    <property type="match status" value="1"/>
</dbReference>
<feature type="domain" description="2Fe-2S ferredoxin-type" evidence="6">
    <location>
        <begin position="59"/>
        <end position="135"/>
    </location>
</feature>
<dbReference type="EMBL" id="PVNL01000013">
    <property type="protein sequence ID" value="PRQ09805.1"/>
    <property type="molecule type" value="Genomic_DNA"/>
</dbReference>
<organism evidence="7 8">
    <name type="scientific">Enhygromyxa salina</name>
    <dbReference type="NCBI Taxonomy" id="215803"/>
    <lineage>
        <taxon>Bacteria</taxon>
        <taxon>Pseudomonadati</taxon>
        <taxon>Myxococcota</taxon>
        <taxon>Polyangia</taxon>
        <taxon>Nannocystales</taxon>
        <taxon>Nannocystaceae</taxon>
        <taxon>Enhygromyxa</taxon>
    </lineage>
</organism>
<dbReference type="SUPFAM" id="SSF54292">
    <property type="entry name" value="2Fe-2S ferredoxin-like"/>
    <property type="match status" value="1"/>
</dbReference>
<comment type="caution">
    <text evidence="7">The sequence shown here is derived from an EMBL/GenBank/DDBJ whole genome shotgun (WGS) entry which is preliminary data.</text>
</comment>
<dbReference type="OrthoDB" id="9775084at2"/>
<dbReference type="GO" id="GO:0046872">
    <property type="term" value="F:metal ion binding"/>
    <property type="evidence" value="ECO:0007669"/>
    <property type="project" value="UniProtKB-KW"/>
</dbReference>
<dbReference type="EC" id="1.3.7.9" evidence="7"/>
<evidence type="ECO:0000313" key="7">
    <source>
        <dbReference type="EMBL" id="PRQ09805.1"/>
    </source>
</evidence>
<evidence type="ECO:0000259" key="6">
    <source>
        <dbReference type="PROSITE" id="PS51085"/>
    </source>
</evidence>
<keyword evidence="4" id="KW-0408">Iron</keyword>
<dbReference type="InterPro" id="IPR036010">
    <property type="entry name" value="2Fe-2S_ferredoxin-like_sf"/>
</dbReference>
<accession>A0A2S9YXI1</accession>
<dbReference type="GO" id="GO:0051537">
    <property type="term" value="F:2 iron, 2 sulfur cluster binding"/>
    <property type="evidence" value="ECO:0007669"/>
    <property type="project" value="UniProtKB-KW"/>
</dbReference>
<dbReference type="RefSeq" id="WP_106087643.1">
    <property type="nucleotide sequence ID" value="NZ_PVNL01000013.1"/>
</dbReference>
<name>A0A2S9YXI1_9BACT</name>
<dbReference type="PROSITE" id="PS51085">
    <property type="entry name" value="2FE2S_FER_2"/>
    <property type="match status" value="1"/>
</dbReference>
<evidence type="ECO:0000256" key="1">
    <source>
        <dbReference type="ARBA" id="ARBA00022714"/>
    </source>
</evidence>
<dbReference type="PANTHER" id="PTHR44379">
    <property type="entry name" value="OXIDOREDUCTASE WITH IRON-SULFUR SUBUNIT"/>
    <property type="match status" value="1"/>
</dbReference>
<dbReference type="Gene3D" id="3.10.20.30">
    <property type="match status" value="1"/>
</dbReference>
<dbReference type="InterPro" id="IPR051452">
    <property type="entry name" value="Diverse_Oxidoreductases"/>
</dbReference>
<dbReference type="PROSITE" id="PS51257">
    <property type="entry name" value="PROKAR_LIPOPROTEIN"/>
    <property type="match status" value="1"/>
</dbReference>
<dbReference type="PROSITE" id="PS00197">
    <property type="entry name" value="2FE2S_FER_1"/>
    <property type="match status" value="1"/>
</dbReference>
<dbReference type="InterPro" id="IPR001041">
    <property type="entry name" value="2Fe-2S_ferredoxin-type"/>
</dbReference>
<evidence type="ECO:0000256" key="4">
    <source>
        <dbReference type="ARBA" id="ARBA00023004"/>
    </source>
</evidence>
<dbReference type="InterPro" id="IPR012675">
    <property type="entry name" value="Beta-grasp_dom_sf"/>
</dbReference>
<dbReference type="InterPro" id="IPR002888">
    <property type="entry name" value="2Fe-2S-bd"/>
</dbReference>
<dbReference type="InterPro" id="IPR006058">
    <property type="entry name" value="2Fe2S_fd_BS"/>
</dbReference>
<evidence type="ECO:0000256" key="3">
    <source>
        <dbReference type="ARBA" id="ARBA00023002"/>
    </source>
</evidence>
<dbReference type="AlphaFoldDB" id="A0A2S9YXI1"/>
<dbReference type="Gene3D" id="1.10.150.120">
    <property type="entry name" value="[2Fe-2S]-binding domain"/>
    <property type="match status" value="1"/>
</dbReference>
<keyword evidence="2" id="KW-0479">Metal-binding</keyword>
<reference evidence="7 8" key="1">
    <citation type="submission" date="2018-03" db="EMBL/GenBank/DDBJ databases">
        <title>Draft Genome Sequences of the Obligatory Marine Myxobacteria Enhygromyxa salina SWB007.</title>
        <authorList>
            <person name="Poehlein A."/>
            <person name="Moghaddam J.A."/>
            <person name="Harms H."/>
            <person name="Alanjari M."/>
            <person name="Koenig G.M."/>
            <person name="Daniel R."/>
            <person name="Schaeberle T.F."/>
        </authorList>
    </citation>
    <scope>NUCLEOTIDE SEQUENCE [LARGE SCALE GENOMIC DNA]</scope>
    <source>
        <strain evidence="7 8">SWB007</strain>
    </source>
</reference>
<dbReference type="SUPFAM" id="SSF47741">
    <property type="entry name" value="CO dehydrogenase ISP C-domain like"/>
    <property type="match status" value="1"/>
</dbReference>
<keyword evidence="1" id="KW-0001">2Fe-2S</keyword>
<gene>
    <name evidence="7" type="primary">hcrC_1</name>
    <name evidence="7" type="ORF">ENSA7_05600</name>
</gene>
<evidence type="ECO:0000256" key="2">
    <source>
        <dbReference type="ARBA" id="ARBA00022723"/>
    </source>
</evidence>
<protein>
    <submittedName>
        <fullName evidence="7">4-hydroxybenzoyl-CoA reductase subunit gamma</fullName>
        <ecNumber evidence="7">1.3.7.9</ecNumber>
    </submittedName>
</protein>
<keyword evidence="5" id="KW-0411">Iron-sulfur</keyword>
<dbReference type="Pfam" id="PF01799">
    <property type="entry name" value="Fer2_2"/>
    <property type="match status" value="1"/>
</dbReference>
<dbReference type="Proteomes" id="UP000238823">
    <property type="component" value="Unassembled WGS sequence"/>
</dbReference>
<evidence type="ECO:0000313" key="8">
    <source>
        <dbReference type="Proteomes" id="UP000238823"/>
    </source>
</evidence>
<dbReference type="GO" id="GO:0016491">
    <property type="term" value="F:oxidoreductase activity"/>
    <property type="evidence" value="ECO:0007669"/>
    <property type="project" value="UniProtKB-KW"/>
</dbReference>
<evidence type="ECO:0000256" key="5">
    <source>
        <dbReference type="ARBA" id="ARBA00023014"/>
    </source>
</evidence>